<dbReference type="Proteomes" id="UP001183006">
    <property type="component" value="Chromosome"/>
</dbReference>
<dbReference type="RefSeq" id="WP_309308016.1">
    <property type="nucleotide sequence ID" value="NZ_CP133594.1"/>
</dbReference>
<reference evidence="1" key="1">
    <citation type="submission" date="2023-08" db="EMBL/GenBank/DDBJ databases">
        <title>Methanolobus mangrovi sp. nov. and Methanolobus sediminis sp. nov, two novel methylotrophic methanogens isolated from mangrove sediments in China.</title>
        <authorList>
            <person name="Zhou J."/>
        </authorList>
    </citation>
    <scope>NUCLEOTIDE SEQUENCE</scope>
    <source>
        <strain evidence="1">FTZ2</strain>
    </source>
</reference>
<name>A0AA51UFG9_9EURY</name>
<dbReference type="GeneID" id="84231026"/>
<accession>A0AA51UFG9</accession>
<protein>
    <submittedName>
        <fullName evidence="1">Uncharacterized protein</fullName>
    </submittedName>
</protein>
<evidence type="ECO:0000313" key="1">
    <source>
        <dbReference type="EMBL" id="WMW22221.1"/>
    </source>
</evidence>
<proteinExistence type="predicted"/>
<dbReference type="AlphaFoldDB" id="A0AA51UFG9"/>
<gene>
    <name evidence="1" type="ORF">RE476_12755</name>
</gene>
<sequence length="266" mass="31121">MDRALQLHALLSSYIEKINEPVPVHILYRTTSSAHQKAYNEVFSLFEGYPISAIHQKSKDSFKSELITILKSINAEKVFFLVDDIVFTENIDVFDFTKFDGRTTVFSLRMGANLKRAYTIQKDQKLPNFIPDIISDKDKLSWIWEEEEFDWAYPLSVDGHLFLTREITVLAENTKFNSPNTFEGKLQHYIQYFEKRVGICYNKSKIINIPINKVQKDNDNIHGTIHQDYLLNQWNNGMQINYRELYGTINKSAHQEIEISLIKRSD</sequence>
<keyword evidence="2" id="KW-1185">Reference proteome</keyword>
<dbReference type="KEGG" id="mmav:RE476_12755"/>
<organism evidence="1 2">
    <name type="scientific">Methanolobus mangrovi</name>
    <dbReference type="NCBI Taxonomy" id="3072977"/>
    <lineage>
        <taxon>Archaea</taxon>
        <taxon>Methanobacteriati</taxon>
        <taxon>Methanobacteriota</taxon>
        <taxon>Stenosarchaea group</taxon>
        <taxon>Methanomicrobia</taxon>
        <taxon>Methanosarcinales</taxon>
        <taxon>Methanosarcinaceae</taxon>
        <taxon>Methanolobus</taxon>
    </lineage>
</organism>
<evidence type="ECO:0000313" key="2">
    <source>
        <dbReference type="Proteomes" id="UP001183006"/>
    </source>
</evidence>
<dbReference type="EMBL" id="CP133594">
    <property type="protein sequence ID" value="WMW22221.1"/>
    <property type="molecule type" value="Genomic_DNA"/>
</dbReference>